<gene>
    <name evidence="2" type="ORF">IQ235_13095</name>
</gene>
<feature type="domain" description="DUF2281" evidence="1">
    <location>
        <begin position="8"/>
        <end position="43"/>
    </location>
</feature>
<evidence type="ECO:0000259" key="1">
    <source>
        <dbReference type="Pfam" id="PF10047"/>
    </source>
</evidence>
<dbReference type="Pfam" id="PF10047">
    <property type="entry name" value="DUF2281"/>
    <property type="match status" value="1"/>
</dbReference>
<dbReference type="Proteomes" id="UP000621799">
    <property type="component" value="Unassembled WGS sequence"/>
</dbReference>
<dbReference type="EMBL" id="JADEXN010000235">
    <property type="protein sequence ID" value="MBE9041715.1"/>
    <property type="molecule type" value="Genomic_DNA"/>
</dbReference>
<evidence type="ECO:0000313" key="3">
    <source>
        <dbReference type="Proteomes" id="UP000621799"/>
    </source>
</evidence>
<dbReference type="InterPro" id="IPR018739">
    <property type="entry name" value="DUF2281"/>
</dbReference>
<reference evidence="2" key="1">
    <citation type="submission" date="2020-10" db="EMBL/GenBank/DDBJ databases">
        <authorList>
            <person name="Castelo-Branco R."/>
            <person name="Eusebio N."/>
            <person name="Adriana R."/>
            <person name="Vieira A."/>
            <person name="Brugerolle De Fraissinette N."/>
            <person name="Rezende De Castro R."/>
            <person name="Schneider M.P."/>
            <person name="Vasconcelos V."/>
            <person name="Leao P.N."/>
        </authorList>
    </citation>
    <scope>NUCLEOTIDE SEQUENCE</scope>
    <source>
        <strain evidence="2">LEGE 11467</strain>
    </source>
</reference>
<keyword evidence="3" id="KW-1185">Reference proteome</keyword>
<proteinExistence type="predicted"/>
<protein>
    <submittedName>
        <fullName evidence="2">DUF2281 domain-containing protein</fullName>
    </submittedName>
</protein>
<name>A0A928W1W1_9CYAN</name>
<dbReference type="RefSeq" id="WP_264321913.1">
    <property type="nucleotide sequence ID" value="NZ_JADEXN010000235.1"/>
</dbReference>
<accession>A0A928W1W1</accession>
<dbReference type="AlphaFoldDB" id="A0A928W1W1"/>
<evidence type="ECO:0000313" key="2">
    <source>
        <dbReference type="EMBL" id="MBE9041715.1"/>
    </source>
</evidence>
<comment type="caution">
    <text evidence="2">The sequence shown here is derived from an EMBL/GenBank/DDBJ whole genome shotgun (WGS) entry which is preliminary data.</text>
</comment>
<sequence length="82" mass="9675">MTIRDIAINKLQQLSDPLLQEAIDFIDFLIHKHQVNIAETKPDSTITQAWSQWFETVDRLEVNSPETSNTYQQLLLDKYRQE</sequence>
<organism evidence="2 3">
    <name type="scientific">Zarconia navalis LEGE 11467</name>
    <dbReference type="NCBI Taxonomy" id="1828826"/>
    <lineage>
        <taxon>Bacteria</taxon>
        <taxon>Bacillati</taxon>
        <taxon>Cyanobacteriota</taxon>
        <taxon>Cyanophyceae</taxon>
        <taxon>Oscillatoriophycideae</taxon>
        <taxon>Oscillatoriales</taxon>
        <taxon>Oscillatoriales incertae sedis</taxon>
        <taxon>Zarconia</taxon>
        <taxon>Zarconia navalis</taxon>
    </lineage>
</organism>